<evidence type="ECO:0000256" key="2">
    <source>
        <dbReference type="ARBA" id="ARBA00022649"/>
    </source>
</evidence>
<comment type="caution">
    <text evidence="10">The sequence shown here is derived from an EMBL/GenBank/DDBJ whole genome shotgun (WGS) entry which is preliminary data.</text>
</comment>
<keyword evidence="8" id="KW-0800">Toxin</keyword>
<dbReference type="EMBL" id="MSTI01000068">
    <property type="protein sequence ID" value="OLV18379.1"/>
    <property type="molecule type" value="Genomic_DNA"/>
</dbReference>
<dbReference type="GO" id="GO:0004540">
    <property type="term" value="F:RNA nuclease activity"/>
    <property type="evidence" value="ECO:0007669"/>
    <property type="project" value="InterPro"/>
</dbReference>
<dbReference type="EC" id="3.1.-.-" evidence="8"/>
<feature type="domain" description="PIN" evidence="9">
    <location>
        <begin position="8"/>
        <end position="131"/>
    </location>
</feature>
<accession>A0A1U7NZN5</accession>
<dbReference type="PANTHER" id="PTHR33653">
    <property type="entry name" value="RIBONUCLEASE VAPC2"/>
    <property type="match status" value="1"/>
</dbReference>
<dbReference type="SUPFAM" id="SSF88723">
    <property type="entry name" value="PIN domain-like"/>
    <property type="match status" value="1"/>
</dbReference>
<dbReference type="RefSeq" id="WP_083653333.1">
    <property type="nucleotide sequence ID" value="NZ_MSTI01000068.1"/>
</dbReference>
<proteinExistence type="inferred from homology"/>
<dbReference type="InterPro" id="IPR022907">
    <property type="entry name" value="VapC_family"/>
</dbReference>
<dbReference type="InterPro" id="IPR002716">
    <property type="entry name" value="PIN_dom"/>
</dbReference>
<keyword evidence="5 8" id="KW-0378">Hydrolase</keyword>
<evidence type="ECO:0000256" key="1">
    <source>
        <dbReference type="ARBA" id="ARBA00001946"/>
    </source>
</evidence>
<dbReference type="Pfam" id="PF01850">
    <property type="entry name" value="PIN"/>
    <property type="match status" value="1"/>
</dbReference>
<comment type="cofactor">
    <cofactor evidence="1 8">
        <name>Mg(2+)</name>
        <dbReference type="ChEBI" id="CHEBI:18420"/>
    </cofactor>
</comment>
<dbReference type="InterPro" id="IPR050556">
    <property type="entry name" value="Type_II_TA_system_RNase"/>
</dbReference>
<keyword evidence="4 8" id="KW-0479">Metal-binding</keyword>
<evidence type="ECO:0000313" key="10">
    <source>
        <dbReference type="EMBL" id="OLV18379.1"/>
    </source>
</evidence>
<dbReference type="GO" id="GO:0016787">
    <property type="term" value="F:hydrolase activity"/>
    <property type="evidence" value="ECO:0007669"/>
    <property type="project" value="UniProtKB-KW"/>
</dbReference>
<feature type="binding site" evidence="8">
    <location>
        <position position="104"/>
    </location>
    <ligand>
        <name>Mg(2+)</name>
        <dbReference type="ChEBI" id="CHEBI:18420"/>
    </ligand>
</feature>
<name>A0A1U7NZN5_9DEIO</name>
<dbReference type="CDD" id="cd18745">
    <property type="entry name" value="PIN_VapC4-5_FitB-like"/>
    <property type="match status" value="1"/>
</dbReference>
<dbReference type="OrthoDB" id="9796690at2"/>
<evidence type="ECO:0000256" key="8">
    <source>
        <dbReference type="HAMAP-Rule" id="MF_00265"/>
    </source>
</evidence>
<evidence type="ECO:0000313" key="11">
    <source>
        <dbReference type="Proteomes" id="UP000186607"/>
    </source>
</evidence>
<organism evidence="10 11">
    <name type="scientific">Deinococcus marmoris</name>
    <dbReference type="NCBI Taxonomy" id="249408"/>
    <lineage>
        <taxon>Bacteria</taxon>
        <taxon>Thermotogati</taxon>
        <taxon>Deinococcota</taxon>
        <taxon>Deinococci</taxon>
        <taxon>Deinococcales</taxon>
        <taxon>Deinococcaceae</taxon>
        <taxon>Deinococcus</taxon>
    </lineage>
</organism>
<evidence type="ECO:0000256" key="4">
    <source>
        <dbReference type="ARBA" id="ARBA00022723"/>
    </source>
</evidence>
<dbReference type="Gene3D" id="3.40.50.1010">
    <property type="entry name" value="5'-nuclease"/>
    <property type="match status" value="1"/>
</dbReference>
<comment type="similarity">
    <text evidence="7 8">Belongs to the PINc/VapC protein family.</text>
</comment>
<keyword evidence="6 8" id="KW-0460">Magnesium</keyword>
<feature type="binding site" evidence="8">
    <location>
        <position position="10"/>
    </location>
    <ligand>
        <name>Mg(2+)</name>
        <dbReference type="ChEBI" id="CHEBI:18420"/>
    </ligand>
</feature>
<dbReference type="AlphaFoldDB" id="A0A1U7NZN5"/>
<evidence type="ECO:0000256" key="7">
    <source>
        <dbReference type="ARBA" id="ARBA00038093"/>
    </source>
</evidence>
<comment type="function">
    <text evidence="8">Toxic component of a toxin-antitoxin (TA) system. An RNase.</text>
</comment>
<sequence length="139" mass="15297">MTRPSLFLLDTNTCIYIMNSEPQAVRERMLETTRAGNALGVSSITRHELWFGVWRSARHATNAKRVSEFLDAIHTFPFGDSAAEASAEVRASLASTGQPIGHYDVLIAGHTLSLNAVLVTNNTGEFSRVAGLNYEDWTK</sequence>
<dbReference type="GO" id="GO:0000287">
    <property type="term" value="F:magnesium ion binding"/>
    <property type="evidence" value="ECO:0007669"/>
    <property type="project" value="UniProtKB-UniRule"/>
</dbReference>
<reference evidence="10 11" key="1">
    <citation type="submission" date="2017-01" db="EMBL/GenBank/DDBJ databases">
        <title>Genome Analysis of Deinococcus marmoris KOPRI26562.</title>
        <authorList>
            <person name="Kim J.H."/>
            <person name="Oh H.-M."/>
        </authorList>
    </citation>
    <scope>NUCLEOTIDE SEQUENCE [LARGE SCALE GENOMIC DNA]</scope>
    <source>
        <strain evidence="10 11">KOPRI26562</strain>
    </source>
</reference>
<evidence type="ECO:0000256" key="3">
    <source>
        <dbReference type="ARBA" id="ARBA00022722"/>
    </source>
</evidence>
<evidence type="ECO:0000256" key="6">
    <source>
        <dbReference type="ARBA" id="ARBA00022842"/>
    </source>
</evidence>
<gene>
    <name evidence="8" type="primary">vapC</name>
    <name evidence="10" type="ORF">BOO71_0006232</name>
</gene>
<evidence type="ECO:0000256" key="5">
    <source>
        <dbReference type="ARBA" id="ARBA00022801"/>
    </source>
</evidence>
<dbReference type="GO" id="GO:0090729">
    <property type="term" value="F:toxin activity"/>
    <property type="evidence" value="ECO:0007669"/>
    <property type="project" value="UniProtKB-KW"/>
</dbReference>
<keyword evidence="11" id="KW-1185">Reference proteome</keyword>
<keyword evidence="2 8" id="KW-1277">Toxin-antitoxin system</keyword>
<evidence type="ECO:0000259" key="9">
    <source>
        <dbReference type="Pfam" id="PF01850"/>
    </source>
</evidence>
<dbReference type="PANTHER" id="PTHR33653:SF1">
    <property type="entry name" value="RIBONUCLEASE VAPC2"/>
    <property type="match status" value="1"/>
</dbReference>
<dbReference type="HAMAP" id="MF_00265">
    <property type="entry name" value="VapC_Nob1"/>
    <property type="match status" value="1"/>
</dbReference>
<dbReference type="Proteomes" id="UP000186607">
    <property type="component" value="Unassembled WGS sequence"/>
</dbReference>
<dbReference type="STRING" id="249408.BOO71_0006232"/>
<protein>
    <recommendedName>
        <fullName evidence="8">Ribonuclease VapC</fullName>
        <shortName evidence="8">RNase VapC</shortName>
        <ecNumber evidence="8">3.1.-.-</ecNumber>
    </recommendedName>
    <alternativeName>
        <fullName evidence="8">Toxin VapC</fullName>
    </alternativeName>
</protein>
<keyword evidence="3 8" id="KW-0540">Nuclease</keyword>
<dbReference type="InterPro" id="IPR029060">
    <property type="entry name" value="PIN-like_dom_sf"/>
</dbReference>